<keyword evidence="6" id="KW-0864">Zinc transport</keyword>
<dbReference type="EMBL" id="LSNE01000005">
    <property type="protein sequence ID" value="KXI28953.1"/>
    <property type="molecule type" value="Genomic_DNA"/>
</dbReference>
<dbReference type="GO" id="GO:0006882">
    <property type="term" value="P:intracellular zinc ion homeostasis"/>
    <property type="evidence" value="ECO:0007669"/>
    <property type="project" value="TreeGrafter"/>
</dbReference>
<evidence type="ECO:0000256" key="1">
    <source>
        <dbReference type="ARBA" id="ARBA00004141"/>
    </source>
</evidence>
<feature type="domain" description="Cation efflux protein transmembrane" evidence="9">
    <location>
        <begin position="14"/>
        <end position="212"/>
    </location>
</feature>
<dbReference type="InterPro" id="IPR027469">
    <property type="entry name" value="Cation_efflux_TMD_sf"/>
</dbReference>
<keyword evidence="4" id="KW-0410">Iron transport</keyword>
<evidence type="ECO:0000313" key="10">
    <source>
        <dbReference type="EMBL" id="KXI28953.1"/>
    </source>
</evidence>
<evidence type="ECO:0000256" key="4">
    <source>
        <dbReference type="ARBA" id="ARBA00022496"/>
    </source>
</evidence>
<dbReference type="Gene3D" id="1.20.1510.10">
    <property type="entry name" value="Cation efflux protein transmembrane domain"/>
    <property type="match status" value="1"/>
</dbReference>
<evidence type="ECO:0000256" key="7">
    <source>
        <dbReference type="ARBA" id="ARBA00022989"/>
    </source>
</evidence>
<organism evidence="10 11">
    <name type="scientific">Paraglaciecola hydrolytica</name>
    <dbReference type="NCBI Taxonomy" id="1799789"/>
    <lineage>
        <taxon>Bacteria</taxon>
        <taxon>Pseudomonadati</taxon>
        <taxon>Pseudomonadota</taxon>
        <taxon>Gammaproteobacteria</taxon>
        <taxon>Alteromonadales</taxon>
        <taxon>Alteromonadaceae</taxon>
        <taxon>Paraglaciecola</taxon>
    </lineage>
</organism>
<dbReference type="GO" id="GO:0005886">
    <property type="term" value="C:plasma membrane"/>
    <property type="evidence" value="ECO:0007669"/>
    <property type="project" value="TreeGrafter"/>
</dbReference>
<dbReference type="STRING" id="1799789.AX660_12280"/>
<sequence length="306" mass="33770">MAIEFHQQNEKRLLKLSLYMAGLFVFVAFGFALITQSGAILFDGVYSLIAFFMALLTLKVANLVQLPDDDRFHFGYTAIEPTLNLFKSLIIIVTCLYAIVGSISSLLAGGNAAEYDLAMIYGVFATIGCLAISFYMKQRSKSLRSDLVKVDAHTWLIDGVLSASILLGFIIAYGLEHYGYAAYAPYVDPLLLVVLGLAILPIPCKIMLDSLKEVIGKAPPEAVTAVIEKKLKQSLSTVPYKHIEVRISKSGRDIYLLVHIIVDESFSVATVRELDNIRKASEAAMREWDPSIIMDILFICDADLAD</sequence>
<dbReference type="GO" id="GO:0015341">
    <property type="term" value="F:zinc efflux antiporter activity"/>
    <property type="evidence" value="ECO:0007669"/>
    <property type="project" value="TreeGrafter"/>
</dbReference>
<dbReference type="NCBIfam" id="TIGR01297">
    <property type="entry name" value="CDF"/>
    <property type="match status" value="1"/>
</dbReference>
<evidence type="ECO:0000256" key="5">
    <source>
        <dbReference type="ARBA" id="ARBA00022692"/>
    </source>
</evidence>
<dbReference type="PANTHER" id="PTHR43840:SF15">
    <property type="entry name" value="MITOCHONDRIAL METAL TRANSPORTER 1-RELATED"/>
    <property type="match status" value="1"/>
</dbReference>
<dbReference type="AlphaFoldDB" id="A0A136A169"/>
<keyword evidence="8" id="KW-0472">Membrane</keyword>
<evidence type="ECO:0000313" key="11">
    <source>
        <dbReference type="Proteomes" id="UP000070299"/>
    </source>
</evidence>
<comment type="similarity">
    <text evidence="2">Belongs to the cation diffusion facilitator (CDF) transporter (TC 2.A.4) family. FieF subfamily.</text>
</comment>
<evidence type="ECO:0000256" key="8">
    <source>
        <dbReference type="ARBA" id="ARBA00023136"/>
    </source>
</evidence>
<keyword evidence="5" id="KW-0812">Transmembrane</keyword>
<keyword evidence="6" id="KW-0862">Zinc</keyword>
<evidence type="ECO:0000256" key="6">
    <source>
        <dbReference type="ARBA" id="ARBA00022906"/>
    </source>
</evidence>
<keyword evidence="11" id="KW-1185">Reference proteome</keyword>
<dbReference type="InterPro" id="IPR050291">
    <property type="entry name" value="CDF_Transporter"/>
</dbReference>
<keyword evidence="3" id="KW-0813">Transport</keyword>
<dbReference type="InterPro" id="IPR002524">
    <property type="entry name" value="Cation_efflux"/>
</dbReference>
<dbReference type="RefSeq" id="WP_068375867.1">
    <property type="nucleotide sequence ID" value="NZ_LSNE01000005.1"/>
</dbReference>
<dbReference type="Pfam" id="PF01545">
    <property type="entry name" value="Cation_efflux"/>
    <property type="match status" value="1"/>
</dbReference>
<dbReference type="PANTHER" id="PTHR43840">
    <property type="entry name" value="MITOCHONDRIAL METAL TRANSPORTER 1-RELATED"/>
    <property type="match status" value="1"/>
</dbReference>
<name>A0A136A169_9ALTE</name>
<keyword evidence="7" id="KW-1133">Transmembrane helix</keyword>
<dbReference type="SUPFAM" id="SSF161111">
    <property type="entry name" value="Cation efflux protein transmembrane domain-like"/>
    <property type="match status" value="1"/>
</dbReference>
<dbReference type="GO" id="GO:0015086">
    <property type="term" value="F:cadmium ion transmembrane transporter activity"/>
    <property type="evidence" value="ECO:0007669"/>
    <property type="project" value="TreeGrafter"/>
</dbReference>
<proteinExistence type="inferred from homology"/>
<gene>
    <name evidence="10" type="ORF">AX660_12280</name>
</gene>
<evidence type="ECO:0000256" key="2">
    <source>
        <dbReference type="ARBA" id="ARBA00010212"/>
    </source>
</evidence>
<protein>
    <submittedName>
        <fullName evidence="10">Cation transporter</fullName>
    </submittedName>
</protein>
<accession>A0A136A169</accession>
<dbReference type="OrthoDB" id="268546at2"/>
<evidence type="ECO:0000256" key="3">
    <source>
        <dbReference type="ARBA" id="ARBA00022448"/>
    </source>
</evidence>
<comment type="caution">
    <text evidence="10">The sequence shown here is derived from an EMBL/GenBank/DDBJ whole genome shotgun (WGS) entry which is preliminary data.</text>
</comment>
<comment type="subcellular location">
    <subcellularLocation>
        <location evidence="1">Membrane</location>
        <topology evidence="1">Multi-pass membrane protein</topology>
    </subcellularLocation>
</comment>
<keyword evidence="4" id="KW-0408">Iron</keyword>
<reference evidence="11" key="1">
    <citation type="submission" date="2016-02" db="EMBL/GenBank/DDBJ databases">
        <authorList>
            <person name="Schultz-Johansen M."/>
            <person name="Glaring M.A."/>
            <person name="Bech P.K."/>
            <person name="Stougaard P."/>
        </authorList>
    </citation>
    <scope>NUCLEOTIDE SEQUENCE [LARGE SCALE GENOMIC DNA]</scope>
    <source>
        <strain evidence="11">S66</strain>
    </source>
</reference>
<dbReference type="Proteomes" id="UP000070299">
    <property type="component" value="Unassembled WGS sequence"/>
</dbReference>
<evidence type="ECO:0000259" key="9">
    <source>
        <dbReference type="Pfam" id="PF01545"/>
    </source>
</evidence>
<dbReference type="GO" id="GO:0015093">
    <property type="term" value="F:ferrous iron transmembrane transporter activity"/>
    <property type="evidence" value="ECO:0007669"/>
    <property type="project" value="TreeGrafter"/>
</dbReference>
<keyword evidence="6" id="KW-0406">Ion transport</keyword>
<dbReference type="InterPro" id="IPR058533">
    <property type="entry name" value="Cation_efflux_TM"/>
</dbReference>